<proteinExistence type="predicted"/>
<reference evidence="1" key="1">
    <citation type="submission" date="2022-09" db="EMBL/GenBank/DDBJ databases">
        <title>Tahibacter sp. nov., isolated from a fresh water.</title>
        <authorList>
            <person name="Baek J.H."/>
            <person name="Lee J.K."/>
            <person name="Kim J.M."/>
            <person name="Jeon C.O."/>
        </authorList>
    </citation>
    <scope>NUCLEOTIDE SEQUENCE</scope>
    <source>
        <strain evidence="1">W38</strain>
    </source>
</reference>
<dbReference type="EMBL" id="CP104694">
    <property type="protein sequence ID" value="UXI66148.1"/>
    <property type="molecule type" value="Genomic_DNA"/>
</dbReference>
<gene>
    <name evidence="1" type="ORF">N4264_15475</name>
</gene>
<evidence type="ECO:0000313" key="2">
    <source>
        <dbReference type="Proteomes" id="UP001064632"/>
    </source>
</evidence>
<organism evidence="1 2">
    <name type="scientific">Tahibacter amnicola</name>
    <dbReference type="NCBI Taxonomy" id="2976241"/>
    <lineage>
        <taxon>Bacteria</taxon>
        <taxon>Pseudomonadati</taxon>
        <taxon>Pseudomonadota</taxon>
        <taxon>Gammaproteobacteria</taxon>
        <taxon>Lysobacterales</taxon>
        <taxon>Rhodanobacteraceae</taxon>
        <taxon>Tahibacter</taxon>
    </lineage>
</organism>
<protein>
    <submittedName>
        <fullName evidence="1">Uncharacterized protein</fullName>
    </submittedName>
</protein>
<evidence type="ECO:0000313" key="1">
    <source>
        <dbReference type="EMBL" id="UXI66148.1"/>
    </source>
</evidence>
<dbReference type="RefSeq" id="WP_261693132.1">
    <property type="nucleotide sequence ID" value="NZ_CP104694.1"/>
</dbReference>
<accession>A0ABY6BAG8</accession>
<dbReference type="Proteomes" id="UP001064632">
    <property type="component" value="Chromosome"/>
</dbReference>
<keyword evidence="2" id="KW-1185">Reference proteome</keyword>
<sequence length="66" mass="7766">MSWEYRVMNRNGDLAIYEVYYGENGRVAGYSENPTNPRGETLEELRLDCELYVKALEKPILEYVED</sequence>
<name>A0ABY6BAG8_9GAMM</name>